<organism evidence="3 4">
    <name type="scientific">Porphyra umbilicalis</name>
    <name type="common">Purple laver</name>
    <name type="synonym">Red alga</name>
    <dbReference type="NCBI Taxonomy" id="2786"/>
    <lineage>
        <taxon>Eukaryota</taxon>
        <taxon>Rhodophyta</taxon>
        <taxon>Bangiophyceae</taxon>
        <taxon>Bangiales</taxon>
        <taxon>Bangiaceae</taxon>
        <taxon>Porphyra</taxon>
    </lineage>
</organism>
<feature type="domain" description="Integrase catalytic" evidence="2">
    <location>
        <begin position="887"/>
        <end position="988"/>
    </location>
</feature>
<dbReference type="SUPFAM" id="SSF53098">
    <property type="entry name" value="Ribonuclease H-like"/>
    <property type="match status" value="1"/>
</dbReference>
<feature type="compositionally biased region" description="Basic and acidic residues" evidence="1">
    <location>
        <begin position="193"/>
        <end position="203"/>
    </location>
</feature>
<dbReference type="InterPro" id="IPR012337">
    <property type="entry name" value="RNaseH-like_sf"/>
</dbReference>
<dbReference type="InterPro" id="IPR050951">
    <property type="entry name" value="Retrovirus_Pol_polyprotein"/>
</dbReference>
<dbReference type="PROSITE" id="PS50994">
    <property type="entry name" value="INTEGRASE"/>
    <property type="match status" value="1"/>
</dbReference>
<dbReference type="EMBL" id="KV918950">
    <property type="protein sequence ID" value="OSX74371.1"/>
    <property type="molecule type" value="Genomic_DNA"/>
</dbReference>
<dbReference type="Gene3D" id="3.30.420.10">
    <property type="entry name" value="Ribonuclease H-like superfamily/Ribonuclease H"/>
    <property type="match status" value="1"/>
</dbReference>
<feature type="compositionally biased region" description="Low complexity" evidence="1">
    <location>
        <begin position="1111"/>
        <end position="1125"/>
    </location>
</feature>
<evidence type="ECO:0000256" key="1">
    <source>
        <dbReference type="SAM" id="MobiDB-lite"/>
    </source>
</evidence>
<dbReference type="InterPro" id="IPR036397">
    <property type="entry name" value="RNaseH_sf"/>
</dbReference>
<feature type="region of interest" description="Disordered" evidence="1">
    <location>
        <begin position="1097"/>
        <end position="1125"/>
    </location>
</feature>
<feature type="region of interest" description="Disordered" evidence="1">
    <location>
        <begin position="144"/>
        <end position="319"/>
    </location>
</feature>
<feature type="compositionally biased region" description="Basic and acidic residues" evidence="1">
    <location>
        <begin position="648"/>
        <end position="660"/>
    </location>
</feature>
<reference evidence="3 4" key="1">
    <citation type="submission" date="2017-03" db="EMBL/GenBank/DDBJ databases">
        <title>WGS assembly of Porphyra umbilicalis.</title>
        <authorList>
            <person name="Brawley S.H."/>
            <person name="Blouin N.A."/>
            <person name="Ficko-Blean E."/>
            <person name="Wheeler G.L."/>
            <person name="Lohr M."/>
            <person name="Goodson H.V."/>
            <person name="Jenkins J.W."/>
            <person name="Blaby-Haas C.E."/>
            <person name="Helliwell K.E."/>
            <person name="Chan C."/>
            <person name="Marriage T."/>
            <person name="Bhattacharya D."/>
            <person name="Klein A.S."/>
            <person name="Badis Y."/>
            <person name="Brodie J."/>
            <person name="Cao Y."/>
            <person name="Collen J."/>
            <person name="Dittami S.M."/>
            <person name="Gachon C.M."/>
            <person name="Green B.R."/>
            <person name="Karpowicz S."/>
            <person name="Kim J.W."/>
            <person name="Kudahl U."/>
            <person name="Lin S."/>
            <person name="Michel G."/>
            <person name="Mittag M."/>
            <person name="Olson B.J."/>
            <person name="Pangilinan J."/>
            <person name="Peng Y."/>
            <person name="Qiu H."/>
            <person name="Shu S."/>
            <person name="Singer J.T."/>
            <person name="Smith A.G."/>
            <person name="Sprecher B.N."/>
            <person name="Wagner V."/>
            <person name="Wang W."/>
            <person name="Wang Z.-Y."/>
            <person name="Yan J."/>
            <person name="Yarish C."/>
            <person name="Zoeuner-Riek S."/>
            <person name="Zhuang Y."/>
            <person name="Zou Y."/>
            <person name="Lindquist E.A."/>
            <person name="Grimwood J."/>
            <person name="Barry K."/>
            <person name="Rokhsar D.S."/>
            <person name="Schmutz J."/>
            <person name="Stiller J.W."/>
            <person name="Grossman A.R."/>
            <person name="Prochnik S.E."/>
        </authorList>
    </citation>
    <scope>NUCLEOTIDE SEQUENCE [LARGE SCALE GENOMIC DNA]</scope>
    <source>
        <strain evidence="3">4086291</strain>
    </source>
</reference>
<feature type="compositionally biased region" description="Gly residues" evidence="1">
    <location>
        <begin position="241"/>
        <end position="267"/>
    </location>
</feature>
<evidence type="ECO:0000313" key="3">
    <source>
        <dbReference type="EMBL" id="OSX74371.1"/>
    </source>
</evidence>
<proteinExistence type="predicted"/>
<dbReference type="Proteomes" id="UP000218209">
    <property type="component" value="Unassembled WGS sequence"/>
</dbReference>
<sequence length="1753" mass="191201">MPSETGSASGAMPLHAGVSGTGAMTVRVFMPALDANTLPIVSAGFVHCICLINTSDDSAPITGAEVKRRVANLFPPGKLFSRDMPVLPVLHAELLEWLNYWRAEINMDDAPNAAMALASQLYEDDEHNLAIKLLMEDYRDYTRKPTAPSPTGLVAGDAPGPQGRGVNPPARYLGGTLVGDGTRRPDFIGMRSQDARLYRRSPERGSQGGNLGMNIGDPGSVHNGASRSDHCTGRRDDPQGVSGGGRGGGAHDGFGGDQGSGAHGSGFGTARQRLYGGGDALERSDRSGGAGDGGSFHDDRSTHGYGTGHLGGSGPANIHDNVAVSAMESRQARDISGRFEDRAGKFTGKTDQLFTDYKTQYDLVTRDFGVSAHQKMLLLHNLLDGEALRFYHDEVMRTTVPHETACAKIEGRFLTAVHQGRAANYLQNLRMSDFIKVDVSEVDALEKFFTIISRVAKKLPQEFSGDAHRAHFLRGAVIGYPWAMQPLSRQDVQPVTFQELYGELHASPSLKTDARRAVARDRASSAADTADDGVTSIYYGGQGWYAVANTGSATRLSARPAGEHRAAGPLRRGGCWNCGDKTHRFAACPAKVNWERVHKQRTDFWAEQRPAKDEATTVYYEMCQELRGASLSDVIETRDVNVSNNDGLAKDQAADSDRQQDAPTSTGDDDGVIRPPPKPNIEEDPTCVALLAAKEKFQGAFLDTGAQHTVIGKPQAEAYMASIGQEADLETAKELRSHRLGGCSFDTLGAVSIRLPIAKDYFLPLFVNVIALNVPFLLGLDIMDRYCMYVNNVTNHLVCVNEGVAVPAARQYGHIYLDWGSDTLYTFSELQRIHKHFYHAKPERLYALMRRSKDKEATPGTLRQLEKIAHACDVSKSVWDAFLRIWVAVYAGYPEQLHADQGTNLQSDEWKQMMRDAGIKPIDSGIESHNSLGAGERYHAMLRQIYRTARMDHASILLDVALALALWAMNQTAGPAGISPQSLVLGVNPRMPVKPANLPGHRERYQAIAEARADMVKLVGQARLSKAFRERLPRAAELEVGPGTRVLVLREKSQKWEGPYMVEGSDGKLLWLNIKDQLKLFSIHRVKVYKPSITPVSATSGTEETAASLEATPTGTAAADAPPRITGATTPAEEAMTTSAMTTAKQSSVNNGTSPAAHNVSDGISAADALVNSVGRRIGEVARREHRGSTMADDQPSLTFITEVLQPGDPRATSEPMELAKQAEADGLKRRCVWEKVHKGDVPDNANILGARFVLAIKQPNTPTEAAKARYVAEGCGDREKPFIVHNLSTLRQSSTKVIVSTSAVFGWRLFSHDVNQAYLQSKDAMARDLYVKVRPRDAKYFGLAENELLRIIKPLYGVPEAGDYWDVTFVLHVKEDLVMNPLTGDPALFIKKDVGDPDGLLGAYVDDSCMGGNKRFQHMTTATLDKFESRPRVYDDFTFIGVSVRTLLGPPRSFTLDKTVYIDALSRLPLAGGFTDFVRARAAFAWLAHGLPYLCCAINRAAQVTEALLSERHVKEYNKAVKHAKSTRSLVLRYGPLERASLHLRVYADASFASNDDMSSQLGFIALLCDGADRCHVLTYASKKARRVVRNIVAGEVYAFADAFDAAYILKHDLERVYDQPLPMVMLTDSKQMFDVITRASHTTEKRLMIDIAAAQDAYNKHEISNVGLVKSEHNIADGLTKPGLCSALNTMLRTGVDNNPVQQWIIRSNPAANPTTTQGITPETPSVSVAPPSHQAASPEQARSDDGKPGV</sequence>
<dbReference type="GO" id="GO:0003676">
    <property type="term" value="F:nucleic acid binding"/>
    <property type="evidence" value="ECO:0007669"/>
    <property type="project" value="InterPro"/>
</dbReference>
<dbReference type="OrthoDB" id="5664at2759"/>
<dbReference type="PANTHER" id="PTHR37984">
    <property type="entry name" value="PROTEIN CBG26694"/>
    <property type="match status" value="1"/>
</dbReference>
<dbReference type="PANTHER" id="PTHR37984:SF5">
    <property type="entry name" value="PROTEIN NYNRIN-LIKE"/>
    <property type="match status" value="1"/>
</dbReference>
<dbReference type="InterPro" id="IPR013103">
    <property type="entry name" value="RVT_2"/>
</dbReference>
<feature type="compositionally biased region" description="Polar residues" evidence="1">
    <location>
        <begin position="1713"/>
        <end position="1729"/>
    </location>
</feature>
<gene>
    <name evidence="3" type="ORF">BU14_0292s0014</name>
</gene>
<protein>
    <recommendedName>
        <fullName evidence="2">Integrase catalytic domain-containing protein</fullName>
    </recommendedName>
</protein>
<accession>A0A1X6P0H0</accession>
<dbReference type="InterPro" id="IPR001584">
    <property type="entry name" value="Integrase_cat-core"/>
</dbReference>
<feature type="compositionally biased region" description="Gly residues" evidence="1">
    <location>
        <begin position="305"/>
        <end position="314"/>
    </location>
</feature>
<evidence type="ECO:0000313" key="4">
    <source>
        <dbReference type="Proteomes" id="UP000218209"/>
    </source>
</evidence>
<evidence type="ECO:0000259" key="2">
    <source>
        <dbReference type="PROSITE" id="PS50994"/>
    </source>
</evidence>
<dbReference type="Pfam" id="PF07727">
    <property type="entry name" value="RVT_2"/>
    <property type="match status" value="1"/>
</dbReference>
<name>A0A1X6P0H0_PORUM</name>
<feature type="compositionally biased region" description="Basic and acidic residues" evidence="1">
    <location>
        <begin position="1744"/>
        <end position="1753"/>
    </location>
</feature>
<keyword evidence="4" id="KW-1185">Reference proteome</keyword>
<dbReference type="GO" id="GO:0015074">
    <property type="term" value="P:DNA integration"/>
    <property type="evidence" value="ECO:0007669"/>
    <property type="project" value="InterPro"/>
</dbReference>
<feature type="region of interest" description="Disordered" evidence="1">
    <location>
        <begin position="643"/>
        <end position="682"/>
    </location>
</feature>
<feature type="compositionally biased region" description="Basic and acidic residues" evidence="1">
    <location>
        <begin position="227"/>
        <end position="238"/>
    </location>
</feature>
<feature type="region of interest" description="Disordered" evidence="1">
    <location>
        <begin position="1713"/>
        <end position="1753"/>
    </location>
</feature>